<dbReference type="InterPro" id="IPR025997">
    <property type="entry name" value="SBP_2_dom"/>
</dbReference>
<evidence type="ECO:0000313" key="7">
    <source>
        <dbReference type="Proteomes" id="UP000183997"/>
    </source>
</evidence>
<feature type="signal peptide" evidence="4">
    <location>
        <begin position="1"/>
        <end position="27"/>
    </location>
</feature>
<dbReference type="PANTHER" id="PTHR46847">
    <property type="entry name" value="D-ALLOSE-BINDING PERIPLASMIC PROTEIN-RELATED"/>
    <property type="match status" value="1"/>
</dbReference>
<dbReference type="STRING" id="1121421.SAMN02745123_02359"/>
<evidence type="ECO:0000256" key="3">
    <source>
        <dbReference type="ARBA" id="ARBA00022729"/>
    </source>
</evidence>
<dbReference type="Proteomes" id="UP000183997">
    <property type="component" value="Unassembled WGS sequence"/>
</dbReference>
<protein>
    <submittedName>
        <fullName evidence="6">Ribose transport system substrate-binding protein</fullName>
    </submittedName>
</protein>
<comment type="subcellular location">
    <subcellularLocation>
        <location evidence="1">Cell envelope</location>
    </subcellularLocation>
</comment>
<evidence type="ECO:0000256" key="4">
    <source>
        <dbReference type="SAM" id="SignalP"/>
    </source>
</evidence>
<dbReference type="RefSeq" id="WP_084082395.1">
    <property type="nucleotide sequence ID" value="NZ_FRAR01000017.1"/>
</dbReference>
<dbReference type="GO" id="GO:0030246">
    <property type="term" value="F:carbohydrate binding"/>
    <property type="evidence" value="ECO:0007669"/>
    <property type="project" value="UniProtKB-ARBA"/>
</dbReference>
<dbReference type="SUPFAM" id="SSF53822">
    <property type="entry name" value="Periplasmic binding protein-like I"/>
    <property type="match status" value="1"/>
</dbReference>
<dbReference type="Gene3D" id="3.40.50.2300">
    <property type="match status" value="2"/>
</dbReference>
<dbReference type="EMBL" id="FRAR01000017">
    <property type="protein sequence ID" value="SHK57706.1"/>
    <property type="molecule type" value="Genomic_DNA"/>
</dbReference>
<sequence>MKKNRIYAVLAMVLSLALLISGCGGQAGENKEKPAEEGAKDKKVVIGFSQCTLDSPFYVALMDAAKAQAAAQGAELVYVDAQNDIEKQNKDIQDLITKGIDVLILNPVNPSGVSPSLQAAKQNNIPVITVDRPTDTPVATFVGRDNKKMGEAAGQEAVNLLGGEGKARGKIIELQGDAGGKVMMDRRDGFHAAVDKEAGIKVVQGPYCNYVRSEAVKAFQDLLQANPDVNLVYAHNDDMALGALQVLEQNKMADKVKIVGIDGLMEAIKAIEGGKYNATVLNDPALLGKIVTDTALGVLKGEKYPEFIDAGTGLITKENAASYVNDKLVFAETQK</sequence>
<evidence type="ECO:0000256" key="2">
    <source>
        <dbReference type="ARBA" id="ARBA00007639"/>
    </source>
</evidence>
<evidence type="ECO:0000256" key="1">
    <source>
        <dbReference type="ARBA" id="ARBA00004196"/>
    </source>
</evidence>
<accession>A0A1M6TLD5</accession>
<reference evidence="7" key="1">
    <citation type="submission" date="2016-11" db="EMBL/GenBank/DDBJ databases">
        <authorList>
            <person name="Varghese N."/>
            <person name="Submissions S."/>
        </authorList>
    </citation>
    <scope>NUCLEOTIDE SEQUENCE [LARGE SCALE GENOMIC DNA]</scope>
    <source>
        <strain evidence="7">DSM 10349</strain>
    </source>
</reference>
<comment type="similarity">
    <text evidence="2">Belongs to the bacterial solute-binding protein 2 family.</text>
</comment>
<keyword evidence="3 4" id="KW-0732">Signal</keyword>
<evidence type="ECO:0000313" key="6">
    <source>
        <dbReference type="EMBL" id="SHK57706.1"/>
    </source>
</evidence>
<organism evidence="6 7">
    <name type="scientific">Desulforamulus aeronauticus DSM 10349</name>
    <dbReference type="NCBI Taxonomy" id="1121421"/>
    <lineage>
        <taxon>Bacteria</taxon>
        <taxon>Bacillati</taxon>
        <taxon>Bacillota</taxon>
        <taxon>Clostridia</taxon>
        <taxon>Eubacteriales</taxon>
        <taxon>Peptococcaceae</taxon>
        <taxon>Desulforamulus</taxon>
    </lineage>
</organism>
<dbReference type="PANTHER" id="PTHR46847:SF1">
    <property type="entry name" value="D-ALLOSE-BINDING PERIPLASMIC PROTEIN-RELATED"/>
    <property type="match status" value="1"/>
</dbReference>
<evidence type="ECO:0000259" key="5">
    <source>
        <dbReference type="Pfam" id="PF13407"/>
    </source>
</evidence>
<name>A0A1M6TLD5_9FIRM</name>
<gene>
    <name evidence="6" type="ORF">SAMN02745123_02359</name>
</gene>
<dbReference type="AlphaFoldDB" id="A0A1M6TLD5"/>
<feature type="domain" description="Periplasmic binding protein" evidence="5">
    <location>
        <begin position="46"/>
        <end position="303"/>
    </location>
</feature>
<dbReference type="Pfam" id="PF13407">
    <property type="entry name" value="Peripla_BP_4"/>
    <property type="match status" value="1"/>
</dbReference>
<feature type="chain" id="PRO_5013268933" evidence="4">
    <location>
        <begin position="28"/>
        <end position="335"/>
    </location>
</feature>
<dbReference type="InterPro" id="IPR028082">
    <property type="entry name" value="Peripla_BP_I"/>
</dbReference>
<dbReference type="PROSITE" id="PS51257">
    <property type="entry name" value="PROKAR_LIPOPROTEIN"/>
    <property type="match status" value="1"/>
</dbReference>
<proteinExistence type="inferred from homology"/>
<keyword evidence="7" id="KW-1185">Reference proteome</keyword>
<dbReference type="CDD" id="cd06318">
    <property type="entry name" value="PBP1_ABC_D-talitol-like"/>
    <property type="match status" value="1"/>
</dbReference>
<dbReference type="GO" id="GO:0030313">
    <property type="term" value="C:cell envelope"/>
    <property type="evidence" value="ECO:0007669"/>
    <property type="project" value="UniProtKB-SubCell"/>
</dbReference>